<dbReference type="AlphaFoldDB" id="A0A151JYN4"/>
<dbReference type="Proteomes" id="UP000078541">
    <property type="component" value="Unassembled WGS sequence"/>
</dbReference>
<protein>
    <recommendedName>
        <fullName evidence="3">Peptidase A2 domain-containing protein</fullName>
    </recommendedName>
</protein>
<dbReference type="SUPFAM" id="SSF50630">
    <property type="entry name" value="Acid proteases"/>
    <property type="match status" value="1"/>
</dbReference>
<evidence type="ECO:0008006" key="3">
    <source>
        <dbReference type="Google" id="ProtNLM"/>
    </source>
</evidence>
<dbReference type="InterPro" id="IPR021109">
    <property type="entry name" value="Peptidase_aspartic_dom_sf"/>
</dbReference>
<sequence>MLDTGSGPNIIKEKFISRDTTVNHNNILKLNGINEYPVYTLGEINLPLFENKVTFHIVANDFPITQSGILGNDFFKQTSSKNRLLERISRHIRNYYIFLFSRNHYSISANRIIVLS</sequence>
<dbReference type="EMBL" id="KQ981469">
    <property type="protein sequence ID" value="KYN41487.1"/>
    <property type="molecule type" value="Genomic_DNA"/>
</dbReference>
<name>A0A151JYN4_9HYME</name>
<evidence type="ECO:0000313" key="1">
    <source>
        <dbReference type="EMBL" id="KYN41487.1"/>
    </source>
</evidence>
<proteinExistence type="predicted"/>
<keyword evidence="2" id="KW-1185">Reference proteome</keyword>
<gene>
    <name evidence="1" type="ORF">ALC56_04092</name>
</gene>
<reference evidence="1 2" key="1">
    <citation type="submission" date="2016-03" db="EMBL/GenBank/DDBJ databases">
        <title>Trachymyrmex septentrionalis WGS genome.</title>
        <authorList>
            <person name="Nygaard S."/>
            <person name="Hu H."/>
            <person name="Boomsma J."/>
            <person name="Zhang G."/>
        </authorList>
    </citation>
    <scope>NUCLEOTIDE SEQUENCE [LARGE SCALE GENOMIC DNA]</scope>
    <source>
        <strain evidence="1">Tsep2-gDNA-1</strain>
        <tissue evidence="1">Whole body</tissue>
    </source>
</reference>
<organism evidence="1 2">
    <name type="scientific">Trachymyrmex septentrionalis</name>
    <dbReference type="NCBI Taxonomy" id="34720"/>
    <lineage>
        <taxon>Eukaryota</taxon>
        <taxon>Metazoa</taxon>
        <taxon>Ecdysozoa</taxon>
        <taxon>Arthropoda</taxon>
        <taxon>Hexapoda</taxon>
        <taxon>Insecta</taxon>
        <taxon>Pterygota</taxon>
        <taxon>Neoptera</taxon>
        <taxon>Endopterygota</taxon>
        <taxon>Hymenoptera</taxon>
        <taxon>Apocrita</taxon>
        <taxon>Aculeata</taxon>
        <taxon>Formicoidea</taxon>
        <taxon>Formicidae</taxon>
        <taxon>Myrmicinae</taxon>
        <taxon>Trachymyrmex</taxon>
    </lineage>
</organism>
<evidence type="ECO:0000313" key="2">
    <source>
        <dbReference type="Proteomes" id="UP000078541"/>
    </source>
</evidence>
<accession>A0A151JYN4</accession>